<evidence type="ECO:0000256" key="1">
    <source>
        <dbReference type="ARBA" id="ARBA00022723"/>
    </source>
</evidence>
<evidence type="ECO:0000313" key="6">
    <source>
        <dbReference type="EMBL" id="CCC50438.1"/>
    </source>
</evidence>
<dbReference type="VEuPathDB" id="TriTrypDB:TvY486_0902600"/>
<feature type="region of interest" description="Disordered" evidence="3">
    <location>
        <begin position="470"/>
        <end position="511"/>
    </location>
</feature>
<proteinExistence type="predicted"/>
<dbReference type="Pfam" id="PF00233">
    <property type="entry name" value="PDEase_I"/>
    <property type="match status" value="1"/>
</dbReference>
<dbReference type="AlphaFoldDB" id="G0U2D5"/>
<feature type="domain" description="PDEase" evidence="5">
    <location>
        <begin position="85"/>
        <end position="428"/>
    </location>
</feature>
<reference evidence="6" key="1">
    <citation type="journal article" date="2012" name="Proc. Natl. Acad. Sci. U.S.A.">
        <title>Antigenic diversity is generated by distinct evolutionary mechanisms in African trypanosome species.</title>
        <authorList>
            <person name="Jackson A.P."/>
            <person name="Berry A."/>
            <person name="Aslett M."/>
            <person name="Allison H.C."/>
            <person name="Burton P."/>
            <person name="Vavrova-Anderson J."/>
            <person name="Brown R."/>
            <person name="Browne H."/>
            <person name="Corton N."/>
            <person name="Hauser H."/>
            <person name="Gamble J."/>
            <person name="Gilderthorp R."/>
            <person name="Marcello L."/>
            <person name="McQuillan J."/>
            <person name="Otto T.D."/>
            <person name="Quail M.A."/>
            <person name="Sanders M.J."/>
            <person name="van Tonder A."/>
            <person name="Ginger M.L."/>
            <person name="Field M.C."/>
            <person name="Barry J.D."/>
            <person name="Hertz-Fowler C."/>
            <person name="Berriman M."/>
        </authorList>
    </citation>
    <scope>NUCLEOTIDE SEQUENCE</scope>
    <source>
        <strain evidence="6">Y486</strain>
    </source>
</reference>
<evidence type="ECO:0000259" key="5">
    <source>
        <dbReference type="PROSITE" id="PS51845"/>
    </source>
</evidence>
<sequence>MTEENKECTTGSSRCPPELSLYSLTMDYSTYPIGSDDLSLGEALFNGRAPARSIVFNRVPWKKRVENFSIMDNNPVSWSNAHVKTVRDEPMLQDPGVAFSAMNNVMHQTLKYVKEVESIDFSIDRILDFNGEIMKDTRRIFLSVCASVFANFSFCSWIDMKKFLNFLSDIYEKYSEENSYHNSIHAADSLQMIFLILREKPAMLLFTDDEVIISFLATLCLSLVHSGVTNAFMARIDHPLSLVYGDITTQQSASLTAFIYLINREENRFIDLSCISATSHASYFLRELLVETVLATAPRMRSSLIHSLQTVAQSNAVMSSDVHVLISSLVILADNALAFRPRLQFINWARLLCTEWLREACEEERRAMDPLVPDLRVRINEDGLGLASQYCRVWLKPLASLVHALVPQDLYDHLERNSERPDTSESVKFGPSLVTSEDHWSDRSLAVIEILHRLTTHAKSLDRKASKRAILNATSSRQTGETPSRVSSTTASRNDYSSSVSPERAGGSQPSRCEHYFSFLRLYDIYERDGRPAAEFIEQLVFLAMQLNPDYIGSYAREVSDVRSKEECGKVAKLILEREEAPTTADVIASPTRSGKQTDGFILCLMQMYMDRDTKRDSGTNLGAHSSAPSNSRRLLHCSNPVYGGAVRGKR</sequence>
<keyword evidence="4" id="KW-0812">Transmembrane</keyword>
<dbReference type="PROSITE" id="PS51845">
    <property type="entry name" value="PDEASE_I_2"/>
    <property type="match status" value="1"/>
</dbReference>
<dbReference type="Gene3D" id="1.10.1300.10">
    <property type="entry name" value="3'5'-cyclic nucleotide phosphodiesterase, catalytic domain"/>
    <property type="match status" value="1"/>
</dbReference>
<keyword evidence="1" id="KW-0479">Metal-binding</keyword>
<name>G0U2D5_TRYVY</name>
<dbReference type="GO" id="GO:0046872">
    <property type="term" value="F:metal ion binding"/>
    <property type="evidence" value="ECO:0007669"/>
    <property type="project" value="UniProtKB-KW"/>
</dbReference>
<dbReference type="PANTHER" id="PTHR11347">
    <property type="entry name" value="CYCLIC NUCLEOTIDE PHOSPHODIESTERASE"/>
    <property type="match status" value="1"/>
</dbReference>
<feature type="compositionally biased region" description="Polar residues" evidence="3">
    <location>
        <begin position="619"/>
        <end position="633"/>
    </location>
</feature>
<evidence type="ECO:0000256" key="4">
    <source>
        <dbReference type="SAM" id="Phobius"/>
    </source>
</evidence>
<feature type="compositionally biased region" description="Polar residues" evidence="3">
    <location>
        <begin position="472"/>
        <end position="501"/>
    </location>
</feature>
<dbReference type="GO" id="GO:0007165">
    <property type="term" value="P:signal transduction"/>
    <property type="evidence" value="ECO:0007669"/>
    <property type="project" value="InterPro"/>
</dbReference>
<keyword evidence="4" id="KW-0472">Membrane</keyword>
<dbReference type="InterPro" id="IPR002073">
    <property type="entry name" value="PDEase_catalytic_dom"/>
</dbReference>
<keyword evidence="2" id="KW-0378">Hydrolase</keyword>
<keyword evidence="4" id="KW-1133">Transmembrane helix</keyword>
<evidence type="ECO:0000256" key="2">
    <source>
        <dbReference type="ARBA" id="ARBA00022801"/>
    </source>
</evidence>
<dbReference type="SUPFAM" id="SSF109604">
    <property type="entry name" value="HD-domain/PDEase-like"/>
    <property type="match status" value="1"/>
</dbReference>
<feature type="region of interest" description="Disordered" evidence="3">
    <location>
        <begin position="616"/>
        <end position="651"/>
    </location>
</feature>
<organism evidence="6">
    <name type="scientific">Trypanosoma vivax (strain Y486)</name>
    <dbReference type="NCBI Taxonomy" id="1055687"/>
    <lineage>
        <taxon>Eukaryota</taxon>
        <taxon>Discoba</taxon>
        <taxon>Euglenozoa</taxon>
        <taxon>Kinetoplastea</taxon>
        <taxon>Metakinetoplastina</taxon>
        <taxon>Trypanosomatida</taxon>
        <taxon>Trypanosomatidae</taxon>
        <taxon>Trypanosoma</taxon>
        <taxon>Duttonella</taxon>
    </lineage>
</organism>
<dbReference type="InterPro" id="IPR036971">
    <property type="entry name" value="PDEase_catalytic_dom_sf"/>
</dbReference>
<gene>
    <name evidence="6" type="ORF">TVY486_0902600</name>
</gene>
<protein>
    <submittedName>
        <fullName evidence="6">Putative cAMP-specific phosphodiesterase</fullName>
    </submittedName>
</protein>
<evidence type="ECO:0000256" key="3">
    <source>
        <dbReference type="SAM" id="MobiDB-lite"/>
    </source>
</evidence>
<accession>G0U2D5</accession>
<dbReference type="GO" id="GO:0004114">
    <property type="term" value="F:3',5'-cyclic-nucleotide phosphodiesterase activity"/>
    <property type="evidence" value="ECO:0007669"/>
    <property type="project" value="InterPro"/>
</dbReference>
<dbReference type="EMBL" id="HE573025">
    <property type="protein sequence ID" value="CCC50438.1"/>
    <property type="molecule type" value="Genomic_DNA"/>
</dbReference>
<feature type="transmembrane region" description="Helical" evidence="4">
    <location>
        <begin position="140"/>
        <end position="160"/>
    </location>
</feature>